<dbReference type="GO" id="GO:0003700">
    <property type="term" value="F:DNA-binding transcription factor activity"/>
    <property type="evidence" value="ECO:0007669"/>
    <property type="project" value="TreeGrafter"/>
</dbReference>
<dbReference type="Pfam" id="PF09209">
    <property type="entry name" value="CecR_C"/>
    <property type="match status" value="1"/>
</dbReference>
<dbReference type="InterPro" id="IPR015292">
    <property type="entry name" value="Tscrpt_reg_YbiH_C"/>
</dbReference>
<dbReference type="Pfam" id="PF00440">
    <property type="entry name" value="TetR_N"/>
    <property type="match status" value="1"/>
</dbReference>
<keyword evidence="2 4" id="KW-0238">DNA-binding</keyword>
<sequence length="225" mass="25002">MRKLRSDGQETRQNLLAAAGRIFAAKGFRDTTIAEICQQAGANTAAISYHFGSKEALYAESWRYAFTESLNLYPPDGSIPPDAPPEKRLRGRILAIMRRIVDPQSHDFDIFHKEMANPTGLLAQAMQESVEQIFKGLSLLVGELLGKEPHESEVQLCAMSIRAQCFGPLLLARRRKADQGLFTTGVEPLLDDVEQLADHVTRFSLAGIRALHPLHHQQSLVEVDS</sequence>
<dbReference type="PROSITE" id="PS01081">
    <property type="entry name" value="HTH_TETR_1"/>
    <property type="match status" value="1"/>
</dbReference>
<dbReference type="InterPro" id="IPR036271">
    <property type="entry name" value="Tet_transcr_reg_TetR-rel_C_sf"/>
</dbReference>
<evidence type="ECO:0000313" key="7">
    <source>
        <dbReference type="Proteomes" id="UP001154240"/>
    </source>
</evidence>
<comment type="caution">
    <text evidence="6">The sequence shown here is derived from an EMBL/GenBank/DDBJ whole genome shotgun (WGS) entry which is preliminary data.</text>
</comment>
<dbReference type="GO" id="GO:0000976">
    <property type="term" value="F:transcription cis-regulatory region binding"/>
    <property type="evidence" value="ECO:0007669"/>
    <property type="project" value="TreeGrafter"/>
</dbReference>
<dbReference type="Gene3D" id="1.10.10.60">
    <property type="entry name" value="Homeodomain-like"/>
    <property type="match status" value="1"/>
</dbReference>
<reference evidence="6" key="1">
    <citation type="journal article" date="2022" name="bioRxiv">
        <title>Thiovibrio frasassiensisgen. nov., sp. nov., an autotrophic, elemental sulfur disproportionating bacterium isolated from sulfidic karst sediment, and proposal of Thiovibrionaceae fam. nov.</title>
        <authorList>
            <person name="Aronson H."/>
            <person name="Thomas C."/>
            <person name="Bhattacharyya M."/>
            <person name="Eckstein S."/>
            <person name="Jensen S."/>
            <person name="Barco R."/>
            <person name="Macalady J."/>
            <person name="Amend J."/>
        </authorList>
    </citation>
    <scope>NUCLEOTIDE SEQUENCE</scope>
    <source>
        <strain evidence="6">RS19-109</strain>
    </source>
</reference>
<dbReference type="InterPro" id="IPR023772">
    <property type="entry name" value="DNA-bd_HTH_TetR-type_CS"/>
</dbReference>
<dbReference type="Gene3D" id="1.10.357.10">
    <property type="entry name" value="Tetracycline Repressor, domain 2"/>
    <property type="match status" value="1"/>
</dbReference>
<reference evidence="6" key="2">
    <citation type="submission" date="2022-10" db="EMBL/GenBank/DDBJ databases">
        <authorList>
            <person name="Aronson H.S."/>
        </authorList>
    </citation>
    <scope>NUCLEOTIDE SEQUENCE</scope>
    <source>
        <strain evidence="6">RS19-109</strain>
    </source>
</reference>
<evidence type="ECO:0000259" key="5">
    <source>
        <dbReference type="PROSITE" id="PS50977"/>
    </source>
</evidence>
<name>A0A9X4RPE3_9BACT</name>
<evidence type="ECO:0000256" key="4">
    <source>
        <dbReference type="PROSITE-ProRule" id="PRU00335"/>
    </source>
</evidence>
<keyword evidence="3" id="KW-0804">Transcription</keyword>
<dbReference type="AlphaFoldDB" id="A0A9X4RPE3"/>
<gene>
    <name evidence="6" type="ORF">OLX77_03185</name>
</gene>
<keyword evidence="7" id="KW-1185">Reference proteome</keyword>
<dbReference type="Proteomes" id="UP001154240">
    <property type="component" value="Unassembled WGS sequence"/>
</dbReference>
<evidence type="ECO:0000256" key="1">
    <source>
        <dbReference type="ARBA" id="ARBA00023015"/>
    </source>
</evidence>
<dbReference type="InterPro" id="IPR001647">
    <property type="entry name" value="HTH_TetR"/>
</dbReference>
<protein>
    <submittedName>
        <fullName evidence="6">CerR family C-terminal domain-containing protein</fullName>
    </submittedName>
</protein>
<dbReference type="PRINTS" id="PR00455">
    <property type="entry name" value="HTHTETR"/>
</dbReference>
<proteinExistence type="predicted"/>
<organism evidence="6 7">
    <name type="scientific">Thiovibrio frasassiensis</name>
    <dbReference type="NCBI Taxonomy" id="2984131"/>
    <lineage>
        <taxon>Bacteria</taxon>
        <taxon>Pseudomonadati</taxon>
        <taxon>Thermodesulfobacteriota</taxon>
        <taxon>Desulfobulbia</taxon>
        <taxon>Desulfobulbales</taxon>
        <taxon>Thiovibrionaceae</taxon>
        <taxon>Thiovibrio</taxon>
    </lineage>
</organism>
<evidence type="ECO:0000313" key="6">
    <source>
        <dbReference type="EMBL" id="MDG4475162.1"/>
    </source>
</evidence>
<feature type="domain" description="HTH tetR-type" evidence="5">
    <location>
        <begin position="9"/>
        <end position="69"/>
    </location>
</feature>
<dbReference type="SUPFAM" id="SSF48498">
    <property type="entry name" value="Tetracyclin repressor-like, C-terminal domain"/>
    <property type="match status" value="1"/>
</dbReference>
<dbReference type="InterPro" id="IPR009057">
    <property type="entry name" value="Homeodomain-like_sf"/>
</dbReference>
<dbReference type="SUPFAM" id="SSF46689">
    <property type="entry name" value="Homeodomain-like"/>
    <property type="match status" value="1"/>
</dbReference>
<dbReference type="InterPro" id="IPR050109">
    <property type="entry name" value="HTH-type_TetR-like_transc_reg"/>
</dbReference>
<evidence type="ECO:0000256" key="3">
    <source>
        <dbReference type="ARBA" id="ARBA00023163"/>
    </source>
</evidence>
<keyword evidence="1" id="KW-0805">Transcription regulation</keyword>
<dbReference type="PANTHER" id="PTHR30055">
    <property type="entry name" value="HTH-TYPE TRANSCRIPTIONAL REGULATOR RUTR"/>
    <property type="match status" value="1"/>
</dbReference>
<accession>A0A9X4RPE3</accession>
<dbReference type="PROSITE" id="PS50977">
    <property type="entry name" value="HTH_TETR_2"/>
    <property type="match status" value="1"/>
</dbReference>
<feature type="DNA-binding region" description="H-T-H motif" evidence="4">
    <location>
        <begin position="32"/>
        <end position="51"/>
    </location>
</feature>
<dbReference type="EMBL" id="JAPHEH010000001">
    <property type="protein sequence ID" value="MDG4475162.1"/>
    <property type="molecule type" value="Genomic_DNA"/>
</dbReference>
<evidence type="ECO:0000256" key="2">
    <source>
        <dbReference type="ARBA" id="ARBA00023125"/>
    </source>
</evidence>
<dbReference type="PANTHER" id="PTHR30055:SF234">
    <property type="entry name" value="HTH-TYPE TRANSCRIPTIONAL REGULATOR BETI"/>
    <property type="match status" value="1"/>
</dbReference>
<dbReference type="RefSeq" id="WP_307632137.1">
    <property type="nucleotide sequence ID" value="NZ_JAPHEH010000001.1"/>
</dbReference>